<proteinExistence type="predicted"/>
<reference evidence="3" key="2">
    <citation type="journal article" date="2021" name="Syst. Appl. Microbiol.">
        <title>Roseomonas hellenica sp. nov., isolated from roots of wild-growing Alkanna tinctoria.</title>
        <authorList>
            <person name="Rat A."/>
            <person name="Naranjo H.D."/>
            <person name="Lebbe L."/>
            <person name="Cnockaert M."/>
            <person name="Krigas N."/>
            <person name="Grigoriadou K."/>
            <person name="Maloupa E."/>
            <person name="Willems A."/>
        </authorList>
    </citation>
    <scope>NUCLEOTIDE SEQUENCE</scope>
    <source>
        <strain evidence="3">LMG 31231</strain>
    </source>
</reference>
<dbReference type="PANTHER" id="PTHR46637:SF1">
    <property type="entry name" value="BLL5188 PROTEIN"/>
    <property type="match status" value="1"/>
</dbReference>
<reference evidence="3" key="1">
    <citation type="submission" date="2020-01" db="EMBL/GenBank/DDBJ databases">
        <authorList>
            <person name="Rat A."/>
        </authorList>
    </citation>
    <scope>NUCLEOTIDE SEQUENCE</scope>
    <source>
        <strain evidence="3">LMG 31231</strain>
    </source>
</reference>
<keyword evidence="4" id="KW-1185">Reference proteome</keyword>
<dbReference type="InterPro" id="IPR052909">
    <property type="entry name" value="Transposase_6_like"/>
</dbReference>
<dbReference type="Proteomes" id="UP001138751">
    <property type="component" value="Unassembled WGS sequence"/>
</dbReference>
<accession>A0A9X9WZI9</accession>
<gene>
    <name evidence="3" type="ORF">GXW76_15420</name>
</gene>
<dbReference type="EMBL" id="JAAEDM010000044">
    <property type="protein sequence ID" value="MBR0672568.1"/>
    <property type="molecule type" value="Genomic_DNA"/>
</dbReference>
<dbReference type="AlphaFoldDB" id="A0A9X9WZI9"/>
<name>A0A9X9WZI9_9PROT</name>
<protein>
    <submittedName>
        <fullName evidence="3">Transposase</fullName>
    </submittedName>
</protein>
<evidence type="ECO:0000256" key="1">
    <source>
        <dbReference type="SAM" id="MobiDB-lite"/>
    </source>
</evidence>
<dbReference type="InterPro" id="IPR025161">
    <property type="entry name" value="IS402-like_dom"/>
</dbReference>
<feature type="region of interest" description="Disordered" evidence="1">
    <location>
        <begin position="132"/>
        <end position="156"/>
    </location>
</feature>
<evidence type="ECO:0000313" key="4">
    <source>
        <dbReference type="Proteomes" id="UP001138751"/>
    </source>
</evidence>
<evidence type="ECO:0000313" key="3">
    <source>
        <dbReference type="EMBL" id="MBR0672568.1"/>
    </source>
</evidence>
<organism evidence="3 4">
    <name type="scientific">Neoroseomonas soli</name>
    <dbReference type="NCBI Taxonomy" id="1081025"/>
    <lineage>
        <taxon>Bacteria</taxon>
        <taxon>Pseudomonadati</taxon>
        <taxon>Pseudomonadota</taxon>
        <taxon>Alphaproteobacteria</taxon>
        <taxon>Acetobacterales</taxon>
        <taxon>Acetobacteraceae</taxon>
        <taxon>Neoroseomonas</taxon>
    </lineage>
</organism>
<sequence>MRCTPLTPTQFHALLPYILPRSPAGRKIGDLRTRMNAIFHLASTTLPWRCLPPEHGKPDTVSRYFRRLTHAGLWEKLLEAIKDAGPNHPLREIAPRIFRACRRAIRLRGLKFIALIRRLGFLQALNGPPSKVPDPDLSENLRRNLRLPPPPRATAAHGPYTALLRTLRHLHRRAGGIKHIPRALRLGWS</sequence>
<evidence type="ECO:0000259" key="2">
    <source>
        <dbReference type="Pfam" id="PF13340"/>
    </source>
</evidence>
<dbReference type="Pfam" id="PF13340">
    <property type="entry name" value="DUF4096"/>
    <property type="match status" value="1"/>
</dbReference>
<dbReference type="PANTHER" id="PTHR46637">
    <property type="entry name" value="TIS1421-TRANSPOSASE PROTEIN A"/>
    <property type="match status" value="1"/>
</dbReference>
<feature type="domain" description="Insertion element IS402-like" evidence="2">
    <location>
        <begin position="9"/>
        <end position="77"/>
    </location>
</feature>
<comment type="caution">
    <text evidence="3">The sequence shown here is derived from an EMBL/GenBank/DDBJ whole genome shotgun (WGS) entry which is preliminary data.</text>
</comment>
<dbReference type="RefSeq" id="WP_211862984.1">
    <property type="nucleotide sequence ID" value="NZ_JAAEDM010000044.1"/>
</dbReference>